<organism evidence="1 2">
    <name type="scientific">Ilex paraguariensis</name>
    <name type="common">yerba mate</name>
    <dbReference type="NCBI Taxonomy" id="185542"/>
    <lineage>
        <taxon>Eukaryota</taxon>
        <taxon>Viridiplantae</taxon>
        <taxon>Streptophyta</taxon>
        <taxon>Embryophyta</taxon>
        <taxon>Tracheophyta</taxon>
        <taxon>Spermatophyta</taxon>
        <taxon>Magnoliopsida</taxon>
        <taxon>eudicotyledons</taxon>
        <taxon>Gunneridae</taxon>
        <taxon>Pentapetalae</taxon>
        <taxon>asterids</taxon>
        <taxon>campanulids</taxon>
        <taxon>Aquifoliales</taxon>
        <taxon>Aquifoliaceae</taxon>
        <taxon>Ilex</taxon>
    </lineage>
</organism>
<reference evidence="1 2" key="1">
    <citation type="submission" date="2024-02" db="EMBL/GenBank/DDBJ databases">
        <authorList>
            <person name="Vignale AGUSTIN F."/>
            <person name="Sosa J E."/>
            <person name="Modenutti C."/>
        </authorList>
    </citation>
    <scope>NUCLEOTIDE SEQUENCE [LARGE SCALE GENOMIC DNA]</scope>
</reference>
<dbReference type="AlphaFoldDB" id="A0ABC8TW24"/>
<dbReference type="Proteomes" id="UP001642360">
    <property type="component" value="Unassembled WGS sequence"/>
</dbReference>
<sequence length="117" mass="13041">MTSLLTQQKQLVRDLEEAKVEVGIPETNAFVASLQVRPTLLDRIKEAQLNDPNLLKILEEIGRGEKTDFHVVDGVLRFWGSSFLLVVSHCIEDSKPPKSKFGSGFTETLMANMLLAT</sequence>
<dbReference type="EMBL" id="CAUOFW020006182">
    <property type="protein sequence ID" value="CAK9173692.1"/>
    <property type="molecule type" value="Genomic_DNA"/>
</dbReference>
<name>A0ABC8TW24_9AQUA</name>
<accession>A0ABC8TW24</accession>
<gene>
    <name evidence="1" type="ORF">ILEXP_LOCUS43423</name>
</gene>
<evidence type="ECO:0000313" key="1">
    <source>
        <dbReference type="EMBL" id="CAK9173692.1"/>
    </source>
</evidence>
<protein>
    <submittedName>
        <fullName evidence="1">Uncharacterized protein</fullName>
    </submittedName>
</protein>
<evidence type="ECO:0000313" key="2">
    <source>
        <dbReference type="Proteomes" id="UP001642360"/>
    </source>
</evidence>
<proteinExistence type="predicted"/>
<keyword evidence="2" id="KW-1185">Reference proteome</keyword>
<comment type="caution">
    <text evidence="1">The sequence shown here is derived from an EMBL/GenBank/DDBJ whole genome shotgun (WGS) entry which is preliminary data.</text>
</comment>